<protein>
    <submittedName>
        <fullName evidence="1">Uncharacterized protein</fullName>
    </submittedName>
</protein>
<reference evidence="1" key="1">
    <citation type="submission" date="2014-11" db="EMBL/GenBank/DDBJ databases">
        <authorList>
            <person name="Amaro Gonzalez C."/>
        </authorList>
    </citation>
    <scope>NUCLEOTIDE SEQUENCE</scope>
</reference>
<accession>A0A0E9T4S2</accession>
<dbReference type="EMBL" id="GBXM01059963">
    <property type="protein sequence ID" value="JAH48614.1"/>
    <property type="molecule type" value="Transcribed_RNA"/>
</dbReference>
<name>A0A0E9T4S2_ANGAN</name>
<evidence type="ECO:0000313" key="1">
    <source>
        <dbReference type="EMBL" id="JAH48614.1"/>
    </source>
</evidence>
<organism evidence="1">
    <name type="scientific">Anguilla anguilla</name>
    <name type="common">European freshwater eel</name>
    <name type="synonym">Muraena anguilla</name>
    <dbReference type="NCBI Taxonomy" id="7936"/>
    <lineage>
        <taxon>Eukaryota</taxon>
        <taxon>Metazoa</taxon>
        <taxon>Chordata</taxon>
        <taxon>Craniata</taxon>
        <taxon>Vertebrata</taxon>
        <taxon>Euteleostomi</taxon>
        <taxon>Actinopterygii</taxon>
        <taxon>Neopterygii</taxon>
        <taxon>Teleostei</taxon>
        <taxon>Anguilliformes</taxon>
        <taxon>Anguillidae</taxon>
        <taxon>Anguilla</taxon>
    </lineage>
</organism>
<proteinExistence type="predicted"/>
<dbReference type="EMBL" id="GBXM01052403">
    <property type="protein sequence ID" value="JAH56174.1"/>
    <property type="molecule type" value="Transcribed_RNA"/>
</dbReference>
<reference evidence="1" key="2">
    <citation type="journal article" date="2015" name="Fish Shellfish Immunol.">
        <title>Early steps in the European eel (Anguilla anguilla)-Vibrio vulnificus interaction in the gills: Role of the RtxA13 toxin.</title>
        <authorList>
            <person name="Callol A."/>
            <person name="Pajuelo D."/>
            <person name="Ebbesson L."/>
            <person name="Teles M."/>
            <person name="MacKenzie S."/>
            <person name="Amaro C."/>
        </authorList>
    </citation>
    <scope>NUCLEOTIDE SEQUENCE</scope>
</reference>
<sequence length="11" mass="1142">MAVFSSALFGL</sequence>